<sequence length="261" mass="28620">MWTTPSGALWINPDPFRRNVDRLTPSGTEKLTSWRTNLLVGPRNLLLLQLLLTLPVALYRAETTISQSTITVTAQFNSSTPNLNATTSAVSKAINSTEAVSVSVQNSTKSPESNTSNAYSTTSSPTKGTYNATESTKSSTIFIQNNTSTYSTVKPENSTFNSTTESTIYHTDNTSHVFPTYSTLRPENSTSNSTESQIWRDFTENPGLVAVICIFVAILCISLVVFIVKSCQNNGPQFKRLDEVPMDGINEESPFAHYPPK</sequence>
<organism evidence="3 4">
    <name type="scientific">Xenopus laevis</name>
    <name type="common">African clawed frog</name>
    <dbReference type="NCBI Taxonomy" id="8355"/>
    <lineage>
        <taxon>Eukaryota</taxon>
        <taxon>Metazoa</taxon>
        <taxon>Chordata</taxon>
        <taxon>Craniata</taxon>
        <taxon>Vertebrata</taxon>
        <taxon>Euteleostomi</taxon>
        <taxon>Amphibia</taxon>
        <taxon>Batrachia</taxon>
        <taxon>Anura</taxon>
        <taxon>Pipoidea</taxon>
        <taxon>Pipidae</taxon>
        <taxon>Xenopodinae</taxon>
        <taxon>Xenopus</taxon>
        <taxon>Xenopus</taxon>
    </lineage>
</organism>
<keyword evidence="2" id="KW-0812">Transmembrane</keyword>
<protein>
    <submittedName>
        <fullName evidence="4">GPI-anchored protein pfl2</fullName>
    </submittedName>
</protein>
<evidence type="ECO:0000256" key="2">
    <source>
        <dbReference type="SAM" id="Phobius"/>
    </source>
</evidence>
<dbReference type="AlphaFoldDB" id="A0A8J1LZZ9"/>
<feature type="compositionally biased region" description="Low complexity" evidence="1">
    <location>
        <begin position="113"/>
        <end position="126"/>
    </location>
</feature>
<evidence type="ECO:0000313" key="4">
    <source>
        <dbReference type="RefSeq" id="XP_041434295.1"/>
    </source>
</evidence>
<feature type="transmembrane region" description="Helical" evidence="2">
    <location>
        <begin position="207"/>
        <end position="228"/>
    </location>
</feature>
<name>A0A8J1LZZ9_XENLA</name>
<evidence type="ECO:0000313" key="3">
    <source>
        <dbReference type="Proteomes" id="UP000186698"/>
    </source>
</evidence>
<evidence type="ECO:0000256" key="1">
    <source>
        <dbReference type="SAM" id="MobiDB-lite"/>
    </source>
</evidence>
<keyword evidence="2" id="KW-1133">Transmembrane helix</keyword>
<accession>A0A8J1LZZ9</accession>
<dbReference type="RefSeq" id="XP_041434295.1">
    <property type="nucleotide sequence ID" value="XM_041578361.1"/>
</dbReference>
<dbReference type="Proteomes" id="UP000186698">
    <property type="component" value="Chromosome 1S"/>
</dbReference>
<dbReference type="GeneID" id="108706878"/>
<proteinExistence type="predicted"/>
<reference evidence="4" key="1">
    <citation type="submission" date="2025-08" db="UniProtKB">
        <authorList>
            <consortium name="RefSeq"/>
        </authorList>
    </citation>
    <scope>IDENTIFICATION</scope>
    <source>
        <strain evidence="4">J_2021</strain>
        <tissue evidence="4">Erythrocytes</tissue>
    </source>
</reference>
<feature type="compositionally biased region" description="Polar residues" evidence="1">
    <location>
        <begin position="103"/>
        <end position="112"/>
    </location>
</feature>
<dbReference type="KEGG" id="xla:108706878"/>
<gene>
    <name evidence="4" type="primary">XB22169526.S</name>
</gene>
<dbReference type="CTD" id="108706878"/>
<feature type="region of interest" description="Disordered" evidence="1">
    <location>
        <begin position="103"/>
        <end position="132"/>
    </location>
</feature>
<dbReference type="OrthoDB" id="8961995at2759"/>
<keyword evidence="2" id="KW-0472">Membrane</keyword>
<keyword evidence="3" id="KW-1185">Reference proteome</keyword>